<protein>
    <submittedName>
        <fullName evidence="2">Uncharacterized protein</fullName>
    </submittedName>
</protein>
<reference evidence="2" key="1">
    <citation type="submission" date="2022-11" db="UniProtKB">
        <authorList>
            <consortium name="WormBaseParasite"/>
        </authorList>
    </citation>
    <scope>IDENTIFICATION</scope>
</reference>
<dbReference type="Gene3D" id="2.60.40.3330">
    <property type="match status" value="1"/>
</dbReference>
<evidence type="ECO:0000313" key="2">
    <source>
        <dbReference type="WBParaSite" id="PSU_v2.g1406.t1"/>
    </source>
</evidence>
<dbReference type="Proteomes" id="UP000887577">
    <property type="component" value="Unplaced"/>
</dbReference>
<dbReference type="InterPro" id="IPR038479">
    <property type="entry name" value="Transthyretin-like_sf"/>
</dbReference>
<dbReference type="AlphaFoldDB" id="A0A914Y1I9"/>
<dbReference type="WBParaSite" id="PSU_v2.g1406.t1">
    <property type="protein sequence ID" value="PSU_v2.g1406.t1"/>
    <property type="gene ID" value="PSU_v2.g1406"/>
</dbReference>
<sequence length="125" mass="13869">MATTKSLILMTEIYGGCHEFYGKVSCESGDAILPTAKVGLWEADDSFFSSDKWITAAPIGPDGKYLINACVWDYALVLKLTLAQVYLEFREACPNVVYSYAHYTKPGKPFAYQIFQNGHLAGIIE</sequence>
<keyword evidence="1" id="KW-1185">Reference proteome</keyword>
<organism evidence="1 2">
    <name type="scientific">Panagrolaimus superbus</name>
    <dbReference type="NCBI Taxonomy" id="310955"/>
    <lineage>
        <taxon>Eukaryota</taxon>
        <taxon>Metazoa</taxon>
        <taxon>Ecdysozoa</taxon>
        <taxon>Nematoda</taxon>
        <taxon>Chromadorea</taxon>
        <taxon>Rhabditida</taxon>
        <taxon>Tylenchina</taxon>
        <taxon>Panagrolaimomorpha</taxon>
        <taxon>Panagrolaimoidea</taxon>
        <taxon>Panagrolaimidae</taxon>
        <taxon>Panagrolaimus</taxon>
    </lineage>
</organism>
<evidence type="ECO:0000313" key="1">
    <source>
        <dbReference type="Proteomes" id="UP000887577"/>
    </source>
</evidence>
<proteinExistence type="predicted"/>
<name>A0A914Y1I9_9BILA</name>
<accession>A0A914Y1I9</accession>